<keyword evidence="5" id="KW-1185">Reference proteome</keyword>
<dbReference type="AlphaFoldDB" id="A0A0G3H5E2"/>
<dbReference type="SMART" id="SM00894">
    <property type="entry name" value="Excalibur"/>
    <property type="match status" value="1"/>
</dbReference>
<feature type="signal peptide" evidence="2">
    <location>
        <begin position="1"/>
        <end position="33"/>
    </location>
</feature>
<evidence type="ECO:0000313" key="4">
    <source>
        <dbReference type="EMBL" id="AKK07053.1"/>
    </source>
</evidence>
<evidence type="ECO:0000259" key="3">
    <source>
        <dbReference type="SMART" id="SM00894"/>
    </source>
</evidence>
<keyword evidence="2" id="KW-0732">Signal</keyword>
<evidence type="ECO:0000256" key="1">
    <source>
        <dbReference type="SAM" id="MobiDB-lite"/>
    </source>
</evidence>
<protein>
    <submittedName>
        <fullName evidence="4">Putative calcium-binding protein</fullName>
    </submittedName>
</protein>
<evidence type="ECO:0000313" key="5">
    <source>
        <dbReference type="Proteomes" id="UP000035199"/>
    </source>
</evidence>
<feature type="domain" description="Excalibur calcium-binding" evidence="3">
    <location>
        <begin position="136"/>
        <end position="174"/>
    </location>
</feature>
<dbReference type="Pfam" id="PF05901">
    <property type="entry name" value="Excalibur"/>
    <property type="match status" value="1"/>
</dbReference>
<dbReference type="KEGG" id="cmv:CMUST_13795"/>
<dbReference type="RefSeq" id="WP_083987590.1">
    <property type="nucleotide sequence ID" value="NZ_CP011542.1"/>
</dbReference>
<sequence>MNSHTLRSSKTRLSCLITSSLVTVAAWQSPAIAQPHPSDSPAATAEQQTQLVHQSEVPETDGSGSSMSTIFDGRGPGEIAAIATTGVVVVGFIGTAVGWAISEGLIPNPLPGVIHIGQSPNRSQPGQQKVQQQPPRFKNCTEARAYFQDDGKYRPGHLGYQLHLDDDNDGIACE</sequence>
<dbReference type="InterPro" id="IPR008613">
    <property type="entry name" value="Excalibur_Ca-bd_domain"/>
</dbReference>
<reference evidence="4 5" key="1">
    <citation type="journal article" date="2015" name="Genome Announc.">
        <title>Complete Genome Sequence of the Type Strain Corynebacterium mustelae DSM 45274, Isolated from Various Tissues of a Male Ferret with Lethal Sepsis.</title>
        <authorList>
            <person name="Ruckert C."/>
            <person name="Eimer J."/>
            <person name="Winkler A."/>
            <person name="Tauch A."/>
        </authorList>
    </citation>
    <scope>NUCLEOTIDE SEQUENCE [LARGE SCALE GENOMIC DNA]</scope>
    <source>
        <strain evidence="4 5">DSM 45274</strain>
    </source>
</reference>
<dbReference type="PATRIC" id="fig|571915.4.peg.2962"/>
<feature type="region of interest" description="Disordered" evidence="1">
    <location>
        <begin position="32"/>
        <end position="65"/>
    </location>
</feature>
<dbReference type="EMBL" id="CP011542">
    <property type="protein sequence ID" value="AKK07053.1"/>
    <property type="molecule type" value="Genomic_DNA"/>
</dbReference>
<dbReference type="OrthoDB" id="4337778at2"/>
<gene>
    <name evidence="4" type="ORF">CMUST_13795</name>
</gene>
<proteinExistence type="predicted"/>
<reference evidence="5" key="2">
    <citation type="submission" date="2015-05" db="EMBL/GenBank/DDBJ databases">
        <title>Complete genome sequence of Corynebacterium mustelae DSM 45274, isolated from various tissues of a male ferret with lethal sepsis.</title>
        <authorList>
            <person name="Ruckert C."/>
            <person name="Albersmeier A."/>
            <person name="Winkler A."/>
            <person name="Tauch A."/>
        </authorList>
    </citation>
    <scope>NUCLEOTIDE SEQUENCE [LARGE SCALE GENOMIC DNA]</scope>
    <source>
        <strain evidence="5">DSM 45274</strain>
    </source>
</reference>
<accession>A0A0G3H5E2</accession>
<dbReference type="Proteomes" id="UP000035199">
    <property type="component" value="Chromosome"/>
</dbReference>
<name>A0A0G3H5E2_9CORY</name>
<feature type="chain" id="PRO_5005184368" evidence="2">
    <location>
        <begin position="34"/>
        <end position="174"/>
    </location>
</feature>
<organism evidence="4 5">
    <name type="scientific">Corynebacterium mustelae</name>
    <dbReference type="NCBI Taxonomy" id="571915"/>
    <lineage>
        <taxon>Bacteria</taxon>
        <taxon>Bacillati</taxon>
        <taxon>Actinomycetota</taxon>
        <taxon>Actinomycetes</taxon>
        <taxon>Mycobacteriales</taxon>
        <taxon>Corynebacteriaceae</taxon>
        <taxon>Corynebacterium</taxon>
    </lineage>
</organism>
<evidence type="ECO:0000256" key="2">
    <source>
        <dbReference type="SAM" id="SignalP"/>
    </source>
</evidence>